<evidence type="ECO:0000259" key="1">
    <source>
        <dbReference type="Pfam" id="PF09917"/>
    </source>
</evidence>
<comment type="caution">
    <text evidence="2">The sequence shown here is derived from an EMBL/GenBank/DDBJ whole genome shotgun (WGS) entry which is preliminary data.</text>
</comment>
<dbReference type="Gene3D" id="2.40.128.520">
    <property type="match status" value="1"/>
</dbReference>
<gene>
    <name evidence="2" type="ORF">SDC9_34948</name>
</gene>
<name>A0A644VC40_9ZZZZ</name>
<proteinExistence type="predicted"/>
<dbReference type="PANTHER" id="PTHR36919">
    <property type="entry name" value="BLR1215 PROTEIN"/>
    <property type="match status" value="1"/>
</dbReference>
<dbReference type="PANTHER" id="PTHR36919:SF3">
    <property type="entry name" value="BLL5882 PROTEIN"/>
    <property type="match status" value="1"/>
</dbReference>
<dbReference type="Pfam" id="PF09917">
    <property type="entry name" value="DUF2147"/>
    <property type="match status" value="1"/>
</dbReference>
<reference evidence="2" key="1">
    <citation type="submission" date="2019-08" db="EMBL/GenBank/DDBJ databases">
        <authorList>
            <person name="Kucharzyk K."/>
            <person name="Murdoch R.W."/>
            <person name="Higgins S."/>
            <person name="Loffler F."/>
        </authorList>
    </citation>
    <scope>NUCLEOTIDE SEQUENCE</scope>
</reference>
<accession>A0A644VC40</accession>
<feature type="domain" description="DUF2147" evidence="1">
    <location>
        <begin position="27"/>
        <end position="142"/>
    </location>
</feature>
<organism evidence="2">
    <name type="scientific">bioreactor metagenome</name>
    <dbReference type="NCBI Taxonomy" id="1076179"/>
    <lineage>
        <taxon>unclassified sequences</taxon>
        <taxon>metagenomes</taxon>
        <taxon>ecological metagenomes</taxon>
    </lineage>
</organism>
<sequence>MKRNILFLLFAVAFSMMAHSQVDQILGRWKTIDDEDGSTKSIVYIFKATNGKYYGKIEHLFKNPDKKCTACTGANKDKPVSGMLILNEMTEKNGTLTGGTILDPNNGKIYKCNISYDAKTGNLSVRGSLDRGGIIGRTQTWVKNK</sequence>
<dbReference type="InterPro" id="IPR019223">
    <property type="entry name" value="DUF2147"/>
</dbReference>
<evidence type="ECO:0000313" key="2">
    <source>
        <dbReference type="EMBL" id="MPL88919.1"/>
    </source>
</evidence>
<dbReference type="AlphaFoldDB" id="A0A644VC40"/>
<protein>
    <recommendedName>
        <fullName evidence="1">DUF2147 domain-containing protein</fullName>
    </recommendedName>
</protein>
<dbReference type="EMBL" id="VSSQ01000268">
    <property type="protein sequence ID" value="MPL88919.1"/>
    <property type="molecule type" value="Genomic_DNA"/>
</dbReference>